<dbReference type="Proteomes" id="UP000024635">
    <property type="component" value="Unassembled WGS sequence"/>
</dbReference>
<reference evidence="2" key="1">
    <citation type="journal article" date="2015" name="Nat. Genet.">
        <title>The genome and transcriptome of the zoonotic hookworm Ancylostoma ceylanicum identify infection-specific gene families.</title>
        <authorList>
            <person name="Schwarz E.M."/>
            <person name="Hu Y."/>
            <person name="Antoshechkin I."/>
            <person name="Miller M.M."/>
            <person name="Sternberg P.W."/>
            <person name="Aroian R.V."/>
        </authorList>
    </citation>
    <scope>NUCLEOTIDE SEQUENCE</scope>
    <source>
        <strain evidence="2">HY135</strain>
    </source>
</reference>
<name>A0A016UXS6_9BILA</name>
<proteinExistence type="predicted"/>
<organism evidence="1 2">
    <name type="scientific">Ancylostoma ceylanicum</name>
    <dbReference type="NCBI Taxonomy" id="53326"/>
    <lineage>
        <taxon>Eukaryota</taxon>
        <taxon>Metazoa</taxon>
        <taxon>Ecdysozoa</taxon>
        <taxon>Nematoda</taxon>
        <taxon>Chromadorea</taxon>
        <taxon>Rhabditida</taxon>
        <taxon>Rhabditina</taxon>
        <taxon>Rhabditomorpha</taxon>
        <taxon>Strongyloidea</taxon>
        <taxon>Ancylostomatidae</taxon>
        <taxon>Ancylostomatinae</taxon>
        <taxon>Ancylostoma</taxon>
    </lineage>
</organism>
<gene>
    <name evidence="1" type="primary">Acey_s0024.g919</name>
    <name evidence="1" type="ORF">Y032_0024g919</name>
</gene>
<accession>A0A016UXS6</accession>
<sequence length="76" mass="8453">MQIRSKDSWLYPFCCLPGAYPQVMAAWALNHKFLEPRLDVGSDCGKVIREKGDNKLNVGQIQLRAHGASGRGLPEL</sequence>
<comment type="caution">
    <text evidence="1">The sequence shown here is derived from an EMBL/GenBank/DDBJ whole genome shotgun (WGS) entry which is preliminary data.</text>
</comment>
<evidence type="ECO:0000313" key="1">
    <source>
        <dbReference type="EMBL" id="EYC19532.1"/>
    </source>
</evidence>
<dbReference type="EMBL" id="JARK01001360">
    <property type="protein sequence ID" value="EYC19532.1"/>
    <property type="molecule type" value="Genomic_DNA"/>
</dbReference>
<dbReference type="AlphaFoldDB" id="A0A016UXS6"/>
<keyword evidence="2" id="KW-1185">Reference proteome</keyword>
<evidence type="ECO:0000313" key="2">
    <source>
        <dbReference type="Proteomes" id="UP000024635"/>
    </source>
</evidence>
<protein>
    <submittedName>
        <fullName evidence="1">Uncharacterized protein</fullName>
    </submittedName>
</protein>